<keyword evidence="3" id="KW-1185">Reference proteome</keyword>
<evidence type="ECO:0000259" key="1">
    <source>
        <dbReference type="Pfam" id="PF12697"/>
    </source>
</evidence>
<gene>
    <name evidence="2" type="ORF">CLV67_122146</name>
</gene>
<dbReference type="PANTHER" id="PTHR37017">
    <property type="entry name" value="AB HYDROLASE-1 DOMAIN-CONTAINING PROTEIN-RELATED"/>
    <property type="match status" value="1"/>
</dbReference>
<organism evidence="2 3">
    <name type="scientific">Actinoplanes italicus</name>
    <dbReference type="NCBI Taxonomy" id="113567"/>
    <lineage>
        <taxon>Bacteria</taxon>
        <taxon>Bacillati</taxon>
        <taxon>Actinomycetota</taxon>
        <taxon>Actinomycetes</taxon>
        <taxon>Micromonosporales</taxon>
        <taxon>Micromonosporaceae</taxon>
        <taxon>Actinoplanes</taxon>
    </lineage>
</organism>
<accession>A0A2T0JZG5</accession>
<dbReference type="Proteomes" id="UP000239415">
    <property type="component" value="Unassembled WGS sequence"/>
</dbReference>
<dbReference type="EMBL" id="PVMZ01000022">
    <property type="protein sequence ID" value="PRX15906.1"/>
    <property type="molecule type" value="Genomic_DNA"/>
</dbReference>
<dbReference type="InterPro" id="IPR052897">
    <property type="entry name" value="Sec-Metab_Biosynth_Hydrolase"/>
</dbReference>
<dbReference type="RefSeq" id="WP_170154190.1">
    <property type="nucleotide sequence ID" value="NZ_BOMO01000022.1"/>
</dbReference>
<dbReference type="PANTHER" id="PTHR37017:SF13">
    <property type="entry name" value="AB HYDROLASE-1 DOMAIN-CONTAINING PROTEIN"/>
    <property type="match status" value="1"/>
</dbReference>
<comment type="caution">
    <text evidence="2">The sequence shown here is derived from an EMBL/GenBank/DDBJ whole genome shotgun (WGS) entry which is preliminary data.</text>
</comment>
<evidence type="ECO:0000313" key="3">
    <source>
        <dbReference type="Proteomes" id="UP000239415"/>
    </source>
</evidence>
<dbReference type="SUPFAM" id="SSF53474">
    <property type="entry name" value="alpha/beta-Hydrolases"/>
    <property type="match status" value="1"/>
</dbReference>
<protein>
    <submittedName>
        <fullName evidence="2">Pimeloyl-ACP methyl ester carboxylesterase</fullName>
    </submittedName>
</protein>
<name>A0A2T0JZG5_9ACTN</name>
<dbReference type="Gene3D" id="3.40.50.1820">
    <property type="entry name" value="alpha/beta hydrolase"/>
    <property type="match status" value="1"/>
</dbReference>
<dbReference type="InterPro" id="IPR000073">
    <property type="entry name" value="AB_hydrolase_1"/>
</dbReference>
<dbReference type="AlphaFoldDB" id="A0A2T0JZG5"/>
<sequence>MSNAILFISGAGLPAWIWADVRKIMGPSYDTRVATRPAISAATGLRDYAEAALRSAPAGRFTIVAHSAGGVIGTEVARLAPDRVSAFLAVTAVLPRPGGSFLTSMPVPNRWVLGAVMRVAGTRPPDAAIRRGLADRLDAPIADRLIQDFVAESPGLYRGRTSHQSWTGRRGYVFTGHDRELPLAIQQRSARVFAPGTEEHLATGHLPMLESPQTVAGAITRFTGVSVNR</sequence>
<dbReference type="InterPro" id="IPR029058">
    <property type="entry name" value="AB_hydrolase_fold"/>
</dbReference>
<reference evidence="2 3" key="1">
    <citation type="submission" date="2018-03" db="EMBL/GenBank/DDBJ databases">
        <title>Genomic Encyclopedia of Archaeal and Bacterial Type Strains, Phase II (KMG-II): from individual species to whole genera.</title>
        <authorList>
            <person name="Goeker M."/>
        </authorList>
    </citation>
    <scope>NUCLEOTIDE SEQUENCE [LARGE SCALE GENOMIC DNA]</scope>
    <source>
        <strain evidence="2 3">DSM 43146</strain>
    </source>
</reference>
<evidence type="ECO:0000313" key="2">
    <source>
        <dbReference type="EMBL" id="PRX15906.1"/>
    </source>
</evidence>
<feature type="domain" description="AB hydrolase-1" evidence="1">
    <location>
        <begin position="5"/>
        <end position="217"/>
    </location>
</feature>
<dbReference type="GO" id="GO:0003824">
    <property type="term" value="F:catalytic activity"/>
    <property type="evidence" value="ECO:0007669"/>
    <property type="project" value="UniProtKB-ARBA"/>
</dbReference>
<proteinExistence type="predicted"/>
<dbReference type="Pfam" id="PF12697">
    <property type="entry name" value="Abhydrolase_6"/>
    <property type="match status" value="1"/>
</dbReference>